<proteinExistence type="predicted"/>
<evidence type="ECO:0000313" key="2">
    <source>
        <dbReference type="Proteomes" id="UP000003294"/>
    </source>
</evidence>
<protein>
    <submittedName>
        <fullName evidence="1">Uncharacterized protein</fullName>
    </submittedName>
</protein>
<dbReference type="EMBL" id="ACDY02000005">
    <property type="protein sequence ID" value="EEZ71758.1"/>
    <property type="molecule type" value="Genomic_DNA"/>
</dbReference>
<gene>
    <name evidence="1" type="ORF">NEICINOT_03996</name>
</gene>
<evidence type="ECO:0000313" key="1">
    <source>
        <dbReference type="EMBL" id="EEZ71758.1"/>
    </source>
</evidence>
<organism evidence="1 2">
    <name type="scientific">Neisseria cinerea ATCC 14685</name>
    <dbReference type="NCBI Taxonomy" id="546262"/>
    <lineage>
        <taxon>Bacteria</taxon>
        <taxon>Pseudomonadati</taxon>
        <taxon>Pseudomonadota</taxon>
        <taxon>Betaproteobacteria</taxon>
        <taxon>Neisseriales</taxon>
        <taxon>Neisseriaceae</taxon>
        <taxon>Neisseria</taxon>
    </lineage>
</organism>
<name>D0W2W1_NEICI</name>
<dbReference type="AlphaFoldDB" id="D0W2W1"/>
<accession>D0W2W1</accession>
<comment type="caution">
    <text evidence="1">The sequence shown here is derived from an EMBL/GenBank/DDBJ whole genome shotgun (WGS) entry which is preliminary data.</text>
</comment>
<reference evidence="1 2" key="1">
    <citation type="submission" date="2009-10" db="EMBL/GenBank/DDBJ databases">
        <authorList>
            <person name="Weinstock G."/>
            <person name="Sodergren E."/>
            <person name="Clifton S."/>
            <person name="Fulton L."/>
            <person name="Fulton B."/>
            <person name="Courtney L."/>
            <person name="Fronick C."/>
            <person name="Harrison M."/>
            <person name="Strong C."/>
            <person name="Farmer C."/>
            <person name="Delahaunty K."/>
            <person name="Markovic C."/>
            <person name="Hall O."/>
            <person name="Minx P."/>
            <person name="Tomlinson C."/>
            <person name="Mitreva M."/>
            <person name="Nelson J."/>
            <person name="Hou S."/>
            <person name="Wollam A."/>
            <person name="Pepin K.H."/>
            <person name="Johnson M."/>
            <person name="Bhonagiri V."/>
            <person name="Nash W.E."/>
            <person name="Warren W."/>
            <person name="Chinwalla A."/>
            <person name="Mardis E.R."/>
            <person name="Wilson R.K."/>
        </authorList>
    </citation>
    <scope>NUCLEOTIDE SEQUENCE [LARGE SCALE GENOMIC DNA]</scope>
    <source>
        <strain evidence="1 2">ATCC 14685</strain>
    </source>
</reference>
<dbReference type="Proteomes" id="UP000003294">
    <property type="component" value="Unassembled WGS sequence"/>
</dbReference>
<sequence>MFSDGLLFRTAEIITKTPLFLYTSEKHSHLPTVSESCCAFLTGKKIPALSGFGLLWRATSVFFNRPPYLSV</sequence>
<dbReference type="STRING" id="546262.NEICINOT_03996"/>